<dbReference type="InterPro" id="IPR004159">
    <property type="entry name" value="Put_SAM_MeTrfase"/>
</dbReference>
<protein>
    <recommendedName>
        <fullName evidence="6">Methyltransferase</fullName>
        <ecNumber evidence="6">2.1.1.-</ecNumber>
    </recommendedName>
</protein>
<keyword evidence="4 6" id="KW-0735">Signal-anchor</keyword>
<name>U5D4V7_AMBTC</name>
<dbReference type="STRING" id="13333.U5D4V7"/>
<dbReference type="InterPro" id="IPR029063">
    <property type="entry name" value="SAM-dependent_MTases_sf"/>
</dbReference>
<dbReference type="Pfam" id="PF03141">
    <property type="entry name" value="Methyltransf_29"/>
    <property type="match status" value="1"/>
</dbReference>
<reference evidence="8" key="1">
    <citation type="journal article" date="2013" name="Science">
        <title>The Amborella genome and the evolution of flowering plants.</title>
        <authorList>
            <consortium name="Amborella Genome Project"/>
        </authorList>
    </citation>
    <scope>NUCLEOTIDE SEQUENCE [LARGE SCALE GENOMIC DNA]</scope>
</reference>
<dbReference type="GO" id="GO:0008168">
    <property type="term" value="F:methyltransferase activity"/>
    <property type="evidence" value="ECO:0007669"/>
    <property type="project" value="UniProtKB-UniRule"/>
</dbReference>
<dbReference type="HOGENOM" id="CLU_010485_2_1_1"/>
<dbReference type="GO" id="GO:0016020">
    <property type="term" value="C:membrane"/>
    <property type="evidence" value="ECO:0007669"/>
    <property type="project" value="UniProtKB-SubCell"/>
</dbReference>
<keyword evidence="4 6" id="KW-0812">Transmembrane</keyword>
<evidence type="ECO:0000256" key="3">
    <source>
        <dbReference type="ARBA" id="ARBA00022603"/>
    </source>
</evidence>
<evidence type="ECO:0000313" key="8">
    <source>
        <dbReference type="Proteomes" id="UP000017836"/>
    </source>
</evidence>
<dbReference type="EC" id="2.1.1.-" evidence="6"/>
<keyword evidence="6" id="KW-0325">Glycoprotein</keyword>
<dbReference type="PANTHER" id="PTHR10108">
    <property type="entry name" value="SAM-DEPENDENT METHYLTRANSFERASE"/>
    <property type="match status" value="1"/>
</dbReference>
<dbReference type="OMA" id="RCKPLGI"/>
<dbReference type="SUPFAM" id="SSF53335">
    <property type="entry name" value="S-adenosyl-L-methionine-dependent methyltransferases"/>
    <property type="match status" value="1"/>
</dbReference>
<keyword evidence="6" id="KW-0808">Transferase</keyword>
<dbReference type="GO" id="GO:0032259">
    <property type="term" value="P:methylation"/>
    <property type="evidence" value="ECO:0007669"/>
    <property type="project" value="UniProtKB-KW"/>
</dbReference>
<organism evidence="7 8">
    <name type="scientific">Amborella trichopoda</name>
    <dbReference type="NCBI Taxonomy" id="13333"/>
    <lineage>
        <taxon>Eukaryota</taxon>
        <taxon>Viridiplantae</taxon>
        <taxon>Streptophyta</taxon>
        <taxon>Embryophyta</taxon>
        <taxon>Tracheophyta</taxon>
        <taxon>Spermatophyta</taxon>
        <taxon>Magnoliopsida</taxon>
        <taxon>Amborellales</taxon>
        <taxon>Amborellaceae</taxon>
        <taxon>Amborella</taxon>
    </lineage>
</organism>
<comment type="subcellular location">
    <subcellularLocation>
        <location evidence="5">Endomembrane system</location>
        <topology evidence="5">Single-pass membrane protein</topology>
    </subcellularLocation>
    <subcellularLocation>
        <location evidence="1 6">Membrane</location>
        <topology evidence="1 6">Single-pass type II membrane protein</topology>
    </subcellularLocation>
</comment>
<evidence type="ECO:0000256" key="2">
    <source>
        <dbReference type="ARBA" id="ARBA00008361"/>
    </source>
</evidence>
<keyword evidence="8" id="KW-1185">Reference proteome</keyword>
<dbReference type="GO" id="GO:0012505">
    <property type="term" value="C:endomembrane system"/>
    <property type="evidence" value="ECO:0007669"/>
    <property type="project" value="UniProtKB-SubCell"/>
</dbReference>
<keyword evidence="3 6" id="KW-0489">Methyltransferase</keyword>
<dbReference type="eggNOG" id="ENOG502QRYM">
    <property type="taxonomic scope" value="Eukaryota"/>
</dbReference>
<dbReference type="EMBL" id="KI392312">
    <property type="protein sequence ID" value="ERN17474.1"/>
    <property type="molecule type" value="Genomic_DNA"/>
</dbReference>
<evidence type="ECO:0000256" key="6">
    <source>
        <dbReference type="RuleBase" id="RU366043"/>
    </source>
</evidence>
<evidence type="ECO:0000256" key="1">
    <source>
        <dbReference type="ARBA" id="ARBA00004606"/>
    </source>
</evidence>
<evidence type="ECO:0000313" key="7">
    <source>
        <dbReference type="EMBL" id="ERN17474.1"/>
    </source>
</evidence>
<accession>U5D4V7</accession>
<sequence>MCLHTAPSSIEQHGTEWPEEWPQRLETYPEWLNHPKEKFVADTEHWKAIVSNSYLSGLGIAWSAVRNVMDMKAIYGGFAAAVVPQKVWVMNVVPINAPDTLPLIFEGGLLDIYHDWCEPFSTYPRSYDLLHADHLFSRLKNRCKPLGIIVEMDRLLRPGGWVIVRDKVEILDPLEAILRSLHWEIRMTYAQEKEGILCSQKTMWRPSQTHHGSN</sequence>
<dbReference type="PANTHER" id="PTHR10108:SF1102">
    <property type="entry name" value="METHYLTRANSFERASE PMT28-RELATED"/>
    <property type="match status" value="1"/>
</dbReference>
<proteinExistence type="inferred from homology"/>
<evidence type="ECO:0000256" key="4">
    <source>
        <dbReference type="ARBA" id="ARBA00022968"/>
    </source>
</evidence>
<dbReference type="Proteomes" id="UP000017836">
    <property type="component" value="Unassembled WGS sequence"/>
</dbReference>
<comment type="similarity">
    <text evidence="2 6">Belongs to the methyltransferase superfamily.</text>
</comment>
<evidence type="ECO:0000256" key="5">
    <source>
        <dbReference type="ARBA" id="ARBA00037847"/>
    </source>
</evidence>
<gene>
    <name evidence="7" type="ORF">AMTR_s00059p00036620</name>
</gene>
<dbReference type="Gramene" id="ERN17474">
    <property type="protein sequence ID" value="ERN17474"/>
    <property type="gene ID" value="AMTR_s00059p00036620"/>
</dbReference>
<dbReference type="AlphaFoldDB" id="U5D4V7"/>